<evidence type="ECO:0000256" key="1">
    <source>
        <dbReference type="SAM" id="MobiDB-lite"/>
    </source>
</evidence>
<sequence>MADRLTTAEPRLPGLNNGRAPHSRAASSLRGKRFAPPHNGTGLVSMGGAASIDVGAAFRAPRHARGDRVAGPLRKRGRDVVALCSRSPDPPPLTNLGKHFDVSTTVLERSRTSSFVRAPRAVYRWRWMWFLGQTPPSHMGKIVSTFRARTAGRVERFHRREALESTSEGLVLDRSKAYGAHDASVVAGVGSPQAQPSVSEDIQCEVPSAPVCPPSPLVLLCGSLALASTIHSQSSSPTYKGSARGIRSHYIPSQAQTIQYHAAMPDLARPNVTSVDSIQCCRIAAFHVNPWPGACWRSIHPRQAPPTAAAGCAASLVGPAGQGIHRTVEPHRTRAAKALKGRDVSPLEREGWGRRCGGGSGHDSSAKAPLVAGLLVLKAEESDENSSPAPVPPLDIDALDCQFDEVEWAVSRPPPERHRAPPLKMLNRQPCCVIHRCSILSERRGK</sequence>
<name>A0ABR0BHS4_PURLI</name>
<dbReference type="EMBL" id="JAWRVI010000098">
    <property type="protein sequence ID" value="KAK4077572.1"/>
    <property type="molecule type" value="Genomic_DNA"/>
</dbReference>
<dbReference type="Proteomes" id="UP001287286">
    <property type="component" value="Unassembled WGS sequence"/>
</dbReference>
<protein>
    <submittedName>
        <fullName evidence="2">Uncharacterized protein</fullName>
    </submittedName>
</protein>
<organism evidence="2 3">
    <name type="scientific">Purpureocillium lilacinum</name>
    <name type="common">Paecilomyces lilacinus</name>
    <dbReference type="NCBI Taxonomy" id="33203"/>
    <lineage>
        <taxon>Eukaryota</taxon>
        <taxon>Fungi</taxon>
        <taxon>Dikarya</taxon>
        <taxon>Ascomycota</taxon>
        <taxon>Pezizomycotina</taxon>
        <taxon>Sordariomycetes</taxon>
        <taxon>Hypocreomycetidae</taxon>
        <taxon>Hypocreales</taxon>
        <taxon>Ophiocordycipitaceae</taxon>
        <taxon>Purpureocillium</taxon>
    </lineage>
</organism>
<accession>A0ABR0BHS4</accession>
<reference evidence="2 3" key="1">
    <citation type="journal article" date="2024" name="Microbiol. Resour. Announc.">
        <title>Genome annotations for the ascomycete fungi Trichoderma harzianum, Trichoderma aggressivum, and Purpureocillium lilacinum.</title>
        <authorList>
            <person name="Beijen E.P.W."/>
            <person name="Ohm R.A."/>
        </authorList>
    </citation>
    <scope>NUCLEOTIDE SEQUENCE [LARGE SCALE GENOMIC DNA]</scope>
    <source>
        <strain evidence="2 3">CBS 150709</strain>
    </source>
</reference>
<evidence type="ECO:0000313" key="2">
    <source>
        <dbReference type="EMBL" id="KAK4077572.1"/>
    </source>
</evidence>
<evidence type="ECO:0000313" key="3">
    <source>
        <dbReference type="Proteomes" id="UP001287286"/>
    </source>
</evidence>
<comment type="caution">
    <text evidence="2">The sequence shown here is derived from an EMBL/GenBank/DDBJ whole genome shotgun (WGS) entry which is preliminary data.</text>
</comment>
<keyword evidence="3" id="KW-1185">Reference proteome</keyword>
<feature type="region of interest" description="Disordered" evidence="1">
    <location>
        <begin position="1"/>
        <end position="39"/>
    </location>
</feature>
<proteinExistence type="predicted"/>
<gene>
    <name evidence="2" type="ORF">Purlil1_12334</name>
</gene>